<protein>
    <recommendedName>
        <fullName evidence="2">Tc1-like transposase DDE domain-containing protein</fullName>
    </recommendedName>
</protein>
<sequence length="111" mass="12787">MKSERGEISFQQDSAPSHTAKSTTQWLCSHNINLFPHPPSSPDVNPIEPLWHELKHHLHERQHRPTTMEGLIAVVKEVWEEIPVDIVNKYVAWMDKIVDAIIKAHGGHTRF</sequence>
<dbReference type="GO" id="GO:0003676">
    <property type="term" value="F:nucleic acid binding"/>
    <property type="evidence" value="ECO:0007669"/>
    <property type="project" value="InterPro"/>
</dbReference>
<dbReference type="KEGG" id="mrr:Moror_3116"/>
<dbReference type="Gene3D" id="3.30.420.10">
    <property type="entry name" value="Ribonuclease H-like superfamily/Ribonuclease H"/>
    <property type="match status" value="1"/>
</dbReference>
<evidence type="ECO:0000313" key="3">
    <source>
        <dbReference type="EMBL" id="ESK88618.1"/>
    </source>
</evidence>
<dbReference type="AlphaFoldDB" id="V2WP78"/>
<gene>
    <name evidence="3" type="ORF">Moror_3116</name>
</gene>
<dbReference type="EMBL" id="AWSO01000635">
    <property type="protein sequence ID" value="ESK88618.1"/>
    <property type="molecule type" value="Genomic_DNA"/>
</dbReference>
<evidence type="ECO:0000313" key="4">
    <source>
        <dbReference type="Proteomes" id="UP000017559"/>
    </source>
</evidence>
<dbReference type="Proteomes" id="UP000017559">
    <property type="component" value="Unassembled WGS sequence"/>
</dbReference>
<dbReference type="InterPro" id="IPR036397">
    <property type="entry name" value="RNaseH_sf"/>
</dbReference>
<evidence type="ECO:0000259" key="2">
    <source>
        <dbReference type="Pfam" id="PF13358"/>
    </source>
</evidence>
<dbReference type="HOGENOM" id="CLU_033666_12_2_1"/>
<dbReference type="Pfam" id="PF13358">
    <property type="entry name" value="DDE_3"/>
    <property type="match status" value="1"/>
</dbReference>
<feature type="region of interest" description="Disordered" evidence="1">
    <location>
        <begin position="1"/>
        <end position="22"/>
    </location>
</feature>
<keyword evidence="4" id="KW-1185">Reference proteome</keyword>
<organism evidence="3 4">
    <name type="scientific">Moniliophthora roreri (strain MCA 2997)</name>
    <name type="common">Cocoa frosty pod rot fungus</name>
    <name type="synonym">Crinipellis roreri</name>
    <dbReference type="NCBI Taxonomy" id="1381753"/>
    <lineage>
        <taxon>Eukaryota</taxon>
        <taxon>Fungi</taxon>
        <taxon>Dikarya</taxon>
        <taxon>Basidiomycota</taxon>
        <taxon>Agaricomycotina</taxon>
        <taxon>Agaricomycetes</taxon>
        <taxon>Agaricomycetidae</taxon>
        <taxon>Agaricales</taxon>
        <taxon>Marasmiineae</taxon>
        <taxon>Marasmiaceae</taxon>
        <taxon>Moniliophthora</taxon>
    </lineage>
</organism>
<dbReference type="InterPro" id="IPR038717">
    <property type="entry name" value="Tc1-like_DDE_dom"/>
</dbReference>
<name>V2WP78_MONRO</name>
<comment type="caution">
    <text evidence="3">The sequence shown here is derived from an EMBL/GenBank/DDBJ whole genome shotgun (WGS) entry which is preliminary data.</text>
</comment>
<dbReference type="OrthoDB" id="2417635at2759"/>
<feature type="domain" description="Tc1-like transposase DDE" evidence="2">
    <location>
        <begin position="13"/>
        <end position="63"/>
    </location>
</feature>
<proteinExistence type="predicted"/>
<dbReference type="STRING" id="1381753.V2WP78"/>
<reference evidence="3 4" key="1">
    <citation type="journal article" date="2014" name="BMC Genomics">
        <title>Genome and secretome analysis of the hemibiotrophic fungal pathogen, Moniliophthora roreri, which causes frosty pod rot disease of cacao: mechanisms of the biotrophic and necrotrophic phases.</title>
        <authorList>
            <person name="Meinhardt L.W."/>
            <person name="Costa G.G.L."/>
            <person name="Thomazella D.P.T."/>
            <person name="Teixeira P.J.P.L."/>
            <person name="Carazzolle M.F."/>
            <person name="Schuster S.C."/>
            <person name="Carlson J.E."/>
            <person name="Guiltinan M.J."/>
            <person name="Mieczkowski P."/>
            <person name="Farmer A."/>
            <person name="Ramaraj T."/>
            <person name="Crozier J."/>
            <person name="Davis R.E."/>
            <person name="Shao J."/>
            <person name="Melnick R.L."/>
            <person name="Pereira G.A.G."/>
            <person name="Bailey B.A."/>
        </authorList>
    </citation>
    <scope>NUCLEOTIDE SEQUENCE [LARGE SCALE GENOMIC DNA]</scope>
    <source>
        <strain evidence="3 4">MCA 2997</strain>
    </source>
</reference>
<accession>V2WP78</accession>
<evidence type="ECO:0000256" key="1">
    <source>
        <dbReference type="SAM" id="MobiDB-lite"/>
    </source>
</evidence>
<feature type="compositionally biased region" description="Polar residues" evidence="1">
    <location>
        <begin position="9"/>
        <end position="22"/>
    </location>
</feature>